<reference evidence="1 2" key="1">
    <citation type="submission" date="2014-11" db="EMBL/GenBank/DDBJ databases">
        <title>Whole genome shotgun sequence of Sphingomonas parapaucimobilis NBRC 15100.</title>
        <authorList>
            <person name="Katano-Makiyama Y."/>
            <person name="Hosoyama A."/>
            <person name="Hashimoto M."/>
            <person name="Hosoyama Y."/>
            <person name="Noguchi M."/>
            <person name="Numata M."/>
            <person name="Tsuchikane K."/>
            <person name="Hirakata S."/>
            <person name="Uohara A."/>
            <person name="Shimodaira J."/>
            <person name="Ohji S."/>
            <person name="Ichikawa N."/>
            <person name="Kimura A."/>
            <person name="Yamazoe A."/>
            <person name="Fujita N."/>
        </authorList>
    </citation>
    <scope>NUCLEOTIDE SEQUENCE [LARGE SCALE GENOMIC DNA]</scope>
    <source>
        <strain evidence="1 2">NBRC 15100</strain>
    </source>
</reference>
<dbReference type="EMBL" id="BBPI01000040">
    <property type="protein sequence ID" value="GAM00933.1"/>
    <property type="molecule type" value="Genomic_DNA"/>
</dbReference>
<protein>
    <submittedName>
        <fullName evidence="1">Uncharacterized protein</fullName>
    </submittedName>
</protein>
<dbReference type="AlphaFoldDB" id="A0A0A1W6I0"/>
<evidence type="ECO:0000313" key="2">
    <source>
        <dbReference type="Proteomes" id="UP000032305"/>
    </source>
</evidence>
<name>A0A0A1W6I0_9SPHN</name>
<evidence type="ECO:0000313" key="1">
    <source>
        <dbReference type="EMBL" id="GAM00933.1"/>
    </source>
</evidence>
<proteinExistence type="predicted"/>
<dbReference type="Proteomes" id="UP000032305">
    <property type="component" value="Unassembled WGS sequence"/>
</dbReference>
<comment type="caution">
    <text evidence="1">The sequence shown here is derived from an EMBL/GenBank/DDBJ whole genome shotgun (WGS) entry which is preliminary data.</text>
</comment>
<keyword evidence="2" id="KW-1185">Reference proteome</keyword>
<sequence length="152" mass="16755">MADGPRRSVGGWLRGGKWAGDWPRQSYLSAMTVALLKAGDHDSLEFATTDLDTVRACIRAFYGKVSSKAAGMATVVTFGGESFTFQDEWDDPCLISHSVKGNDRLRAIHAHFHVSQGFCFQRTICIQIGKSSFLPCKGRGTMRSMVEGCSRW</sequence>
<accession>A0A0A1W6I0</accession>
<organism evidence="1 2">
    <name type="scientific">Sphingomonas parapaucimobilis NBRC 15100</name>
    <dbReference type="NCBI Taxonomy" id="1219049"/>
    <lineage>
        <taxon>Bacteria</taxon>
        <taxon>Pseudomonadati</taxon>
        <taxon>Pseudomonadota</taxon>
        <taxon>Alphaproteobacteria</taxon>
        <taxon>Sphingomonadales</taxon>
        <taxon>Sphingomonadaceae</taxon>
        <taxon>Sphingomonas</taxon>
    </lineage>
</organism>
<gene>
    <name evidence="1" type="ORF">SP5_040_00410</name>
</gene>